<organism evidence="1 2">
    <name type="scientific">Sphingomonas jatrophae</name>
    <dbReference type="NCBI Taxonomy" id="1166337"/>
    <lineage>
        <taxon>Bacteria</taxon>
        <taxon>Pseudomonadati</taxon>
        <taxon>Pseudomonadota</taxon>
        <taxon>Alphaproteobacteria</taxon>
        <taxon>Sphingomonadales</taxon>
        <taxon>Sphingomonadaceae</taxon>
        <taxon>Sphingomonas</taxon>
    </lineage>
</organism>
<dbReference type="AlphaFoldDB" id="A0A1I6JM12"/>
<keyword evidence="2" id="KW-1185">Reference proteome</keyword>
<dbReference type="STRING" id="1166337.SAMN05192580_0510"/>
<name>A0A1I6JM12_9SPHN</name>
<dbReference type="Gene3D" id="2.150.10.10">
    <property type="entry name" value="Serralysin-like metalloprotease, C-terminal"/>
    <property type="match status" value="1"/>
</dbReference>
<dbReference type="SUPFAM" id="SSF51120">
    <property type="entry name" value="beta-Roll"/>
    <property type="match status" value="1"/>
</dbReference>
<gene>
    <name evidence="1" type="ORF">SAMN05192580_0510</name>
</gene>
<dbReference type="SUPFAM" id="SSF50998">
    <property type="entry name" value="Quinoprotein alcohol dehydrogenase-like"/>
    <property type="match status" value="1"/>
</dbReference>
<dbReference type="InterPro" id="IPR018511">
    <property type="entry name" value="Hemolysin-typ_Ca-bd_CS"/>
</dbReference>
<dbReference type="GO" id="GO:0005509">
    <property type="term" value="F:calcium ion binding"/>
    <property type="evidence" value="ECO:0007669"/>
    <property type="project" value="InterPro"/>
</dbReference>
<dbReference type="PRINTS" id="PR00313">
    <property type="entry name" value="CABNDNGRPT"/>
</dbReference>
<protein>
    <recommendedName>
        <fullName evidence="3">DUF4214 domain-containing protein</fullName>
    </recommendedName>
</protein>
<evidence type="ECO:0008006" key="3">
    <source>
        <dbReference type="Google" id="ProtNLM"/>
    </source>
</evidence>
<dbReference type="InterPro" id="IPR001343">
    <property type="entry name" value="Hemolysn_Ca-bd"/>
</dbReference>
<reference evidence="1 2" key="1">
    <citation type="submission" date="2016-10" db="EMBL/GenBank/DDBJ databases">
        <authorList>
            <person name="de Groot N.N."/>
        </authorList>
    </citation>
    <scope>NUCLEOTIDE SEQUENCE [LARGE SCALE GENOMIC DNA]</scope>
    <source>
        <strain evidence="1 2">S5-249</strain>
    </source>
</reference>
<evidence type="ECO:0000313" key="1">
    <source>
        <dbReference type="EMBL" id="SFR80018.1"/>
    </source>
</evidence>
<dbReference type="Pfam" id="PF00353">
    <property type="entry name" value="HemolysinCabind"/>
    <property type="match status" value="3"/>
</dbReference>
<dbReference type="Proteomes" id="UP000198824">
    <property type="component" value="Unassembled WGS sequence"/>
</dbReference>
<accession>A0A1I6JM12</accession>
<sequence>MHIINQFEVALDSGQDGTASRLVGLDNGNYAVVWQDGATIQARIVDANGRPILGEPVERVITVATNASGATIASVVGGGFIIAWDQDGAGVRAQTYNYIGLPVGETVKLPGAAGERTFDAAISRDHAGHVLIYQETEEAGRFSLLKAQVIGTNGTLLENRTLVPLSQTIDNTTVYGPVLSAVESVGTGYAVAWHGNIINQPLTRLDYVQTFTDTGAATSPLRIDFKAADIAALADGSYVVVGTALDTPDSAADHNVVAQRFSGATGQALGERVIVNTRTAGSQNAPSVTALTDGSGGFVVAWSDDNLGQAQTFDADMGKVGGEFRVTSRGGVSDIAADALGGFMAVWNGKDPLLNEDREGLRGQTYRPAPAITNGADVLTTQRETDDVINALGGSDTIFASSGVDRIDGGAGNDVLRIVLGDRNLFDTSTPGGVYQFRNGAFINSDSTKIDTSFVNVERLVIDFRGERAEGNQVDALAAPTGVQLTLVMGDGYDQIRGSAGNDLVYMGLGGGTFDGQQGNNQVVVSISAVGGTATVSNQDGNAVVTQAGVATTVWDVDELVVGDYGDTFGHVIDASAINTDDPGVYVNFLILADGRGNDTLIGGRGADIFAGINSSSGRDTYTGGGGADLYDFTFAVAGLDGTTITDFDLDDTIDLGANTAELNTDGVLADRFIGTAAFTGVAGEYRFEAGGGQTLVQVDTNGDRVADGTLTIANGVFQLTAVTDDYGSNNALRAVANSAYAPIDGAYRALGGRPASSSDLAYWTSALASGATIADVRSAIINDALGAQAIASVYQQGLGRMPSDGEIAYWRNAFLSGSDLSTLREAVAGAAVEQARVDRSIDALYQAFGGQHASASDLSYWRGQLASGTTLDGVRNAIVDDQLGALGIAEDYRDFLARDPLAEEIAYWRGAYKAGTPAAALNAAILDSDEGVARADMGVDVLYRDFGGRAARAAELDVWRGAIRNGANLDDIRDVIVEDALGAQAINTTYRTYMGRTATNGEIEVWQDLFKADAPAASLRQAILGTEEGAQHSAGTIRSMYEDYFGRAAEASEVAVWLDMFRNGVVPDTLLDTLFTHPDARGQVTTLTAQVGAETLTLGKNDLYAVNGFNPAEDTLDLRSWGYSGVNPLADAREIVSLSGRTDVLLGTDPDHQILLTGLSLSLLSTSDFLV</sequence>
<proteinExistence type="predicted"/>
<dbReference type="PROSITE" id="PS00330">
    <property type="entry name" value="HEMOLYSIN_CALCIUM"/>
    <property type="match status" value="1"/>
</dbReference>
<dbReference type="OrthoDB" id="6769681at2"/>
<dbReference type="InterPro" id="IPR011047">
    <property type="entry name" value="Quinoprotein_ADH-like_sf"/>
</dbReference>
<evidence type="ECO:0000313" key="2">
    <source>
        <dbReference type="Proteomes" id="UP000198824"/>
    </source>
</evidence>
<dbReference type="InterPro" id="IPR011049">
    <property type="entry name" value="Serralysin-like_metalloprot_C"/>
</dbReference>
<dbReference type="EMBL" id="FOZG01000001">
    <property type="protein sequence ID" value="SFR80018.1"/>
    <property type="molecule type" value="Genomic_DNA"/>
</dbReference>
<dbReference type="RefSeq" id="WP_131819162.1">
    <property type="nucleotide sequence ID" value="NZ_FOZG01000001.1"/>
</dbReference>